<sequence>PKADVLAAIAQETRLVGRLLAEPDFAEGVRARVIDKDRQPRWAWPTAAAVPDALVDDILGTR</sequence>
<keyword evidence="3" id="KW-1185">Reference proteome</keyword>
<dbReference type="Gene3D" id="3.90.226.10">
    <property type="entry name" value="2-enoyl-CoA Hydratase, Chain A, domain 1"/>
    <property type="match status" value="1"/>
</dbReference>
<dbReference type="AlphaFoldDB" id="A0A850PE03"/>
<evidence type="ECO:0000313" key="2">
    <source>
        <dbReference type="EMBL" id="NVN41113.1"/>
    </source>
</evidence>
<comment type="caution">
    <text evidence="2">The sequence shown here is derived from an EMBL/GenBank/DDBJ whole genome shotgun (WGS) entry which is preliminary data.</text>
</comment>
<dbReference type="Proteomes" id="UP000585665">
    <property type="component" value="Unassembled WGS sequence"/>
</dbReference>
<organism evidence="2 3">
    <name type="scientific">Ameyamaea chiangmaiensis</name>
    <dbReference type="NCBI Taxonomy" id="442969"/>
    <lineage>
        <taxon>Bacteria</taxon>
        <taxon>Pseudomonadati</taxon>
        <taxon>Pseudomonadota</taxon>
        <taxon>Alphaproteobacteria</taxon>
        <taxon>Acetobacterales</taxon>
        <taxon>Acetobacteraceae</taxon>
        <taxon>Ameyamaea</taxon>
    </lineage>
</organism>
<gene>
    <name evidence="2" type="ORF">HUK82_11165</name>
</gene>
<evidence type="ECO:0000313" key="3">
    <source>
        <dbReference type="Proteomes" id="UP000585665"/>
    </source>
</evidence>
<feature type="non-terminal residue" evidence="2">
    <location>
        <position position="1"/>
    </location>
</feature>
<evidence type="ECO:0000259" key="1">
    <source>
        <dbReference type="Pfam" id="PF16113"/>
    </source>
</evidence>
<dbReference type="EMBL" id="JABXXR010000092">
    <property type="protein sequence ID" value="NVN41113.1"/>
    <property type="molecule type" value="Genomic_DNA"/>
</dbReference>
<name>A0A850PE03_9PROT</name>
<keyword evidence="2" id="KW-0413">Isomerase</keyword>
<dbReference type="Pfam" id="PF16113">
    <property type="entry name" value="ECH_2"/>
    <property type="match status" value="1"/>
</dbReference>
<protein>
    <submittedName>
        <fullName evidence="2">Enoyl-CoA hydratase/isomerase family protein</fullName>
    </submittedName>
</protein>
<dbReference type="RefSeq" id="WP_176614028.1">
    <property type="nucleotide sequence ID" value="NZ_JABXXR010000092.1"/>
</dbReference>
<reference evidence="2 3" key="1">
    <citation type="submission" date="2020-06" db="EMBL/GenBank/DDBJ databases">
        <title>Description of novel acetic acid bacteria.</title>
        <authorList>
            <person name="Sombolestani A."/>
        </authorList>
    </citation>
    <scope>NUCLEOTIDE SEQUENCE [LARGE SCALE GENOMIC DNA]</scope>
    <source>
        <strain evidence="2 3">LMG 27010</strain>
    </source>
</reference>
<dbReference type="GO" id="GO:0016853">
    <property type="term" value="F:isomerase activity"/>
    <property type="evidence" value="ECO:0007669"/>
    <property type="project" value="UniProtKB-KW"/>
</dbReference>
<proteinExistence type="predicted"/>
<accession>A0A850PE03</accession>
<feature type="domain" description="Enoyl-CoA hydratase/isomerase" evidence="1">
    <location>
        <begin position="7"/>
        <end position="58"/>
    </location>
</feature>
<dbReference type="InterPro" id="IPR045004">
    <property type="entry name" value="ECH_dom"/>
</dbReference>